<gene>
    <name evidence="2" type="ORF">ANCCAN_14564</name>
</gene>
<dbReference type="Proteomes" id="UP000252519">
    <property type="component" value="Unassembled WGS sequence"/>
</dbReference>
<dbReference type="AlphaFoldDB" id="A0A368G4Z0"/>
<accession>A0A368G4Z0</accession>
<organism evidence="2 3">
    <name type="scientific">Ancylostoma caninum</name>
    <name type="common">Dog hookworm</name>
    <dbReference type="NCBI Taxonomy" id="29170"/>
    <lineage>
        <taxon>Eukaryota</taxon>
        <taxon>Metazoa</taxon>
        <taxon>Ecdysozoa</taxon>
        <taxon>Nematoda</taxon>
        <taxon>Chromadorea</taxon>
        <taxon>Rhabditida</taxon>
        <taxon>Rhabditina</taxon>
        <taxon>Rhabditomorpha</taxon>
        <taxon>Strongyloidea</taxon>
        <taxon>Ancylostomatidae</taxon>
        <taxon>Ancylostomatinae</taxon>
        <taxon>Ancylostoma</taxon>
    </lineage>
</organism>
<sequence length="122" mass="13825">MSLSKAPTHGSDGDDDATSSECSCMENDSLSEEQRWATSRRMNLVLLESVKRLEQCCHTIKELLDENSGFTGLWYKSFGNMVAEALRDMPPHLTTRKMTEISMILFPPFDDDSYECSEMNSD</sequence>
<name>A0A368G4Z0_ANCCA</name>
<evidence type="ECO:0000313" key="2">
    <source>
        <dbReference type="EMBL" id="RCN39501.1"/>
    </source>
</evidence>
<reference evidence="2 3" key="1">
    <citation type="submission" date="2014-10" db="EMBL/GenBank/DDBJ databases">
        <title>Draft genome of the hookworm Ancylostoma caninum.</title>
        <authorList>
            <person name="Mitreva M."/>
        </authorList>
    </citation>
    <scope>NUCLEOTIDE SEQUENCE [LARGE SCALE GENOMIC DNA]</scope>
    <source>
        <strain evidence="2 3">Baltimore</strain>
    </source>
</reference>
<dbReference type="EMBL" id="JOJR01000335">
    <property type="protein sequence ID" value="RCN39501.1"/>
    <property type="molecule type" value="Genomic_DNA"/>
</dbReference>
<proteinExistence type="predicted"/>
<keyword evidence="3" id="KW-1185">Reference proteome</keyword>
<feature type="region of interest" description="Disordered" evidence="1">
    <location>
        <begin position="1"/>
        <end position="29"/>
    </location>
</feature>
<comment type="caution">
    <text evidence="2">The sequence shown here is derived from an EMBL/GenBank/DDBJ whole genome shotgun (WGS) entry which is preliminary data.</text>
</comment>
<evidence type="ECO:0000313" key="3">
    <source>
        <dbReference type="Proteomes" id="UP000252519"/>
    </source>
</evidence>
<evidence type="ECO:0000256" key="1">
    <source>
        <dbReference type="SAM" id="MobiDB-lite"/>
    </source>
</evidence>
<protein>
    <submittedName>
        <fullName evidence="2">Uncharacterized protein</fullName>
    </submittedName>
</protein>
<feature type="compositionally biased region" description="Polar residues" evidence="1">
    <location>
        <begin position="19"/>
        <end position="28"/>
    </location>
</feature>